<evidence type="ECO:0000313" key="5">
    <source>
        <dbReference type="EMBL" id="TCL04875.1"/>
    </source>
</evidence>
<protein>
    <submittedName>
        <fullName evidence="5">DNA processing protein</fullName>
    </submittedName>
</protein>
<dbReference type="Gene3D" id="3.40.50.450">
    <property type="match status" value="1"/>
</dbReference>
<dbReference type="Pfam" id="PF17782">
    <property type="entry name" value="WHD_DprA"/>
    <property type="match status" value="1"/>
</dbReference>
<dbReference type="NCBIfam" id="NF008007">
    <property type="entry name" value="PRK10736.1"/>
    <property type="match status" value="1"/>
</dbReference>
<dbReference type="NCBIfam" id="TIGR00732">
    <property type="entry name" value="dprA"/>
    <property type="match status" value="1"/>
</dbReference>
<dbReference type="Gene3D" id="1.10.10.10">
    <property type="entry name" value="Winged helix-like DNA-binding domain superfamily/Winged helix DNA-binding domain"/>
    <property type="match status" value="1"/>
</dbReference>
<dbReference type="Pfam" id="PF25317">
    <property type="entry name" value="SAM_SMF"/>
    <property type="match status" value="1"/>
</dbReference>
<evidence type="ECO:0000259" key="3">
    <source>
        <dbReference type="Pfam" id="PF17782"/>
    </source>
</evidence>
<dbReference type="InterPro" id="IPR057666">
    <property type="entry name" value="DrpA_SLOG"/>
</dbReference>
<dbReference type="SUPFAM" id="SSF102405">
    <property type="entry name" value="MCP/YpsA-like"/>
    <property type="match status" value="1"/>
</dbReference>
<evidence type="ECO:0000313" key="6">
    <source>
        <dbReference type="Proteomes" id="UP000294555"/>
    </source>
</evidence>
<dbReference type="RefSeq" id="WP_132923630.1">
    <property type="nucleotide sequence ID" value="NZ_SJOI01000001.1"/>
</dbReference>
<evidence type="ECO:0000256" key="1">
    <source>
        <dbReference type="ARBA" id="ARBA00006525"/>
    </source>
</evidence>
<feature type="domain" description="Smf/DprA SLOG" evidence="2">
    <location>
        <begin position="74"/>
        <end position="283"/>
    </location>
</feature>
<keyword evidence="6" id="KW-1185">Reference proteome</keyword>
<dbReference type="InterPro" id="IPR003488">
    <property type="entry name" value="DprA"/>
</dbReference>
<accession>A0A4R1NBM6</accession>
<comment type="similarity">
    <text evidence="1">Belongs to the DprA/Smf family.</text>
</comment>
<dbReference type="Pfam" id="PF02481">
    <property type="entry name" value="DNA_processg_A"/>
    <property type="match status" value="1"/>
</dbReference>
<gene>
    <name evidence="5" type="ORF">EZJ58_3027</name>
</gene>
<dbReference type="Proteomes" id="UP000294555">
    <property type="component" value="Unassembled WGS sequence"/>
</dbReference>
<dbReference type="AlphaFoldDB" id="A0A4R1NBM6"/>
<comment type="caution">
    <text evidence="5">The sequence shown here is derived from an EMBL/GenBank/DDBJ whole genome shotgun (WGS) entry which is preliminary data.</text>
</comment>
<evidence type="ECO:0000259" key="4">
    <source>
        <dbReference type="Pfam" id="PF25317"/>
    </source>
</evidence>
<proteinExistence type="inferred from homology"/>
<name>A0A4R1NBM6_9GAMM</name>
<evidence type="ECO:0000259" key="2">
    <source>
        <dbReference type="Pfam" id="PF02481"/>
    </source>
</evidence>
<dbReference type="PANTHER" id="PTHR43022">
    <property type="entry name" value="PROTEIN SMF"/>
    <property type="match status" value="1"/>
</dbReference>
<feature type="domain" description="Smf/DprA SAM" evidence="4">
    <location>
        <begin position="1"/>
        <end position="65"/>
    </location>
</feature>
<dbReference type="InterPro" id="IPR036388">
    <property type="entry name" value="WH-like_DNA-bd_sf"/>
</dbReference>
<reference evidence="5 6" key="1">
    <citation type="submission" date="2019-02" db="EMBL/GenBank/DDBJ databases">
        <title>Investigation of anaerobic lignin degradation for improved lignocellulosic biofuels.</title>
        <authorList>
            <person name="Deangelis K."/>
        </authorList>
    </citation>
    <scope>NUCLEOTIDE SEQUENCE [LARGE SCALE GENOMIC DNA]</scope>
    <source>
        <strain evidence="5 6">159R</strain>
    </source>
</reference>
<dbReference type="PANTHER" id="PTHR43022:SF1">
    <property type="entry name" value="PROTEIN SMF"/>
    <property type="match status" value="1"/>
</dbReference>
<sequence>MTLMEIWMRLAAVKGLNGAKAFECLSQLPLSADFDRQGALFAYLTPRQRQRFHQYPSANIEAALRWLEHPGHHFVSFSDEAYPHRLRNLACPPPALFVKGDIGCLNSKQLAMVGSRRYTVYGEQWGSCFAAALSRCGLTITSGLALGIDGISHRAALDAKGRTVSVLGSGLQNVYPAQHHKLAERIVGEGGALVSEFVLDAAPLASHFPYRNRIISGLSLGVLVVEAAARSGSLVTARYALDQGKDVYALPGPLGNSGTEGTHWLIQQGAYLITQPKEILDQLGSGLNWLTLEQDKIIYAAEREVELPFADVLANVGDEVTPVDVVAERAGQPVPEVVIKLLELELAGWIAVVPGGYVRLRRAGHVRRTNVLV</sequence>
<dbReference type="EMBL" id="SJOI01000001">
    <property type="protein sequence ID" value="TCL04875.1"/>
    <property type="molecule type" value="Genomic_DNA"/>
</dbReference>
<dbReference type="InterPro" id="IPR057338">
    <property type="entry name" value="DprA_SAM"/>
</dbReference>
<organism evidence="5 6">
    <name type="scientific">Sodalis ligni</name>
    <dbReference type="NCBI Taxonomy" id="2697027"/>
    <lineage>
        <taxon>Bacteria</taxon>
        <taxon>Pseudomonadati</taxon>
        <taxon>Pseudomonadota</taxon>
        <taxon>Gammaproteobacteria</taxon>
        <taxon>Enterobacterales</taxon>
        <taxon>Bruguierivoracaceae</taxon>
        <taxon>Sodalis</taxon>
    </lineage>
</organism>
<feature type="domain" description="DprA winged helix" evidence="3">
    <location>
        <begin position="302"/>
        <end position="356"/>
    </location>
</feature>
<dbReference type="GO" id="GO:0009294">
    <property type="term" value="P:DNA-mediated transformation"/>
    <property type="evidence" value="ECO:0007669"/>
    <property type="project" value="InterPro"/>
</dbReference>
<dbReference type="InterPro" id="IPR041614">
    <property type="entry name" value="DprA_WH"/>
</dbReference>
<dbReference type="OrthoDB" id="9785707at2"/>